<proteinExistence type="predicted"/>
<dbReference type="SUPFAM" id="SSF52266">
    <property type="entry name" value="SGNH hydrolase"/>
    <property type="match status" value="1"/>
</dbReference>
<keyword evidence="2" id="KW-1185">Reference proteome</keyword>
<evidence type="ECO:0000313" key="2">
    <source>
        <dbReference type="Proteomes" id="UP001234495"/>
    </source>
</evidence>
<sequence>MNKLYVLLTLIICGAAIIFGNLHWNDKISAQGEKASPAQKSVVDKEKNEPVHTQIDVAVLSKNLPENVQKKIKQASETKKPLQFVIYGSDSTPTEKGAWPEQLKNKLIESYGEGIFNLTVISEGAKTTREVIDGEGYKEVSKLKPDIVLFEPFMLKDNNAVVGIPNTLANIEDMLEDWKSVNPEVTVFLQPSNPLFNATFYPVQIKDLQDYAAEQKLPYLNHWENWPKLDDEKMNQYLTKQDDQPSVPSEEGHKIWADYLIEYFVAE</sequence>
<organism evidence="1 2">
    <name type="scientific">Metabacillus malikii</name>
    <dbReference type="NCBI Taxonomy" id="1504265"/>
    <lineage>
        <taxon>Bacteria</taxon>
        <taxon>Bacillati</taxon>
        <taxon>Bacillota</taxon>
        <taxon>Bacilli</taxon>
        <taxon>Bacillales</taxon>
        <taxon>Bacillaceae</taxon>
        <taxon>Metabacillus</taxon>
    </lineage>
</organism>
<evidence type="ECO:0000313" key="1">
    <source>
        <dbReference type="EMBL" id="MDQ0231422.1"/>
    </source>
</evidence>
<dbReference type="InterPro" id="IPR036514">
    <property type="entry name" value="SGNH_hydro_sf"/>
</dbReference>
<comment type="caution">
    <text evidence="1">The sequence shown here is derived from an EMBL/GenBank/DDBJ whole genome shotgun (WGS) entry which is preliminary data.</text>
</comment>
<protein>
    <recommendedName>
        <fullName evidence="3">SGNH/GDSL hydrolase family protein</fullName>
    </recommendedName>
</protein>
<dbReference type="RefSeq" id="WP_307342349.1">
    <property type="nucleotide sequence ID" value="NZ_JAUSUD010000012.1"/>
</dbReference>
<dbReference type="Gene3D" id="3.40.50.1110">
    <property type="entry name" value="SGNH hydrolase"/>
    <property type="match status" value="1"/>
</dbReference>
<gene>
    <name evidence="1" type="ORF">J2S19_002705</name>
</gene>
<name>A0ABT9ZGM7_9BACI</name>
<dbReference type="EMBL" id="JAUSUD010000012">
    <property type="protein sequence ID" value="MDQ0231422.1"/>
    <property type="molecule type" value="Genomic_DNA"/>
</dbReference>
<evidence type="ECO:0008006" key="3">
    <source>
        <dbReference type="Google" id="ProtNLM"/>
    </source>
</evidence>
<reference evidence="1 2" key="1">
    <citation type="submission" date="2023-07" db="EMBL/GenBank/DDBJ databases">
        <title>Genomic Encyclopedia of Type Strains, Phase IV (KMG-IV): sequencing the most valuable type-strain genomes for metagenomic binning, comparative biology and taxonomic classification.</title>
        <authorList>
            <person name="Goeker M."/>
        </authorList>
    </citation>
    <scope>NUCLEOTIDE SEQUENCE [LARGE SCALE GENOMIC DNA]</scope>
    <source>
        <strain evidence="1 2">DSM 29005</strain>
    </source>
</reference>
<dbReference type="Proteomes" id="UP001234495">
    <property type="component" value="Unassembled WGS sequence"/>
</dbReference>
<dbReference type="CDD" id="cd00229">
    <property type="entry name" value="SGNH_hydrolase"/>
    <property type="match status" value="1"/>
</dbReference>
<accession>A0ABT9ZGM7</accession>